<feature type="domain" description="Glycosyltransferase 2-like" evidence="1">
    <location>
        <begin position="6"/>
        <end position="127"/>
    </location>
</feature>
<proteinExistence type="predicted"/>
<dbReference type="InterPro" id="IPR029044">
    <property type="entry name" value="Nucleotide-diphossugar_trans"/>
</dbReference>
<sequence length="250" mass="29658">MRELVSIITPSYNSEKYIAQTIESVLNQTYTEWEMIIVDDRSTDNSDALIERYAQKEERIKYIVLEENSGPAVARNRAIKEAQGRYIAFLDADDLWAPQKLEKQIAFMQKENIALSYTGYYRFETSIEQIIDEITVPLKVDYHELLKQNIIGCLTAVYDTKILGKVYMPLIRKRQDFGLWLKILKEVPYAYGMNEPLAYYRIHDDSISSNKIISSQYNWKLYREVEKLPWHKAVYYFAWYTYRSLLKYKS</sequence>
<dbReference type="PANTHER" id="PTHR22916">
    <property type="entry name" value="GLYCOSYLTRANSFERASE"/>
    <property type="match status" value="1"/>
</dbReference>
<protein>
    <submittedName>
        <fullName evidence="2">Glycosyltransferase family 2 protein</fullName>
    </submittedName>
</protein>
<evidence type="ECO:0000259" key="1">
    <source>
        <dbReference type="Pfam" id="PF00535"/>
    </source>
</evidence>
<evidence type="ECO:0000313" key="3">
    <source>
        <dbReference type="Proteomes" id="UP001169069"/>
    </source>
</evidence>
<evidence type="ECO:0000313" key="2">
    <source>
        <dbReference type="EMBL" id="MDM5272399.1"/>
    </source>
</evidence>
<dbReference type="Gene3D" id="3.90.550.10">
    <property type="entry name" value="Spore Coat Polysaccharide Biosynthesis Protein SpsA, Chain A"/>
    <property type="match status" value="1"/>
</dbReference>
<comment type="caution">
    <text evidence="2">The sequence shown here is derived from an EMBL/GenBank/DDBJ whole genome shotgun (WGS) entry which is preliminary data.</text>
</comment>
<dbReference type="Pfam" id="PF00535">
    <property type="entry name" value="Glycos_transf_2"/>
    <property type="match status" value="1"/>
</dbReference>
<organism evidence="2 3">
    <name type="scientific">Sulfurovum zhangzhouensis</name>
    <dbReference type="NCBI Taxonomy" id="3019067"/>
    <lineage>
        <taxon>Bacteria</taxon>
        <taxon>Pseudomonadati</taxon>
        <taxon>Campylobacterota</taxon>
        <taxon>Epsilonproteobacteria</taxon>
        <taxon>Campylobacterales</taxon>
        <taxon>Sulfurovaceae</taxon>
        <taxon>Sulfurovum</taxon>
    </lineage>
</organism>
<dbReference type="Proteomes" id="UP001169069">
    <property type="component" value="Unassembled WGS sequence"/>
</dbReference>
<dbReference type="PANTHER" id="PTHR22916:SF3">
    <property type="entry name" value="UDP-GLCNAC:BETAGAL BETA-1,3-N-ACETYLGLUCOSAMINYLTRANSFERASE-LIKE PROTEIN 1"/>
    <property type="match status" value="1"/>
</dbReference>
<dbReference type="InterPro" id="IPR001173">
    <property type="entry name" value="Glyco_trans_2-like"/>
</dbReference>
<accession>A0ABT7QZY1</accession>
<dbReference type="CDD" id="cd00761">
    <property type="entry name" value="Glyco_tranf_GTA_type"/>
    <property type="match status" value="1"/>
</dbReference>
<gene>
    <name evidence="2" type="ORF">PGH07_09430</name>
</gene>
<name>A0ABT7QZY1_9BACT</name>
<keyword evidence="3" id="KW-1185">Reference proteome</keyword>
<reference evidence="2" key="1">
    <citation type="submission" date="2023-01" db="EMBL/GenBank/DDBJ databases">
        <title>Sulfurovum sp. zt1-1 genome assembly.</title>
        <authorList>
            <person name="Wang J."/>
        </authorList>
    </citation>
    <scope>NUCLEOTIDE SEQUENCE</scope>
    <source>
        <strain evidence="2">Zt1-1</strain>
    </source>
</reference>
<dbReference type="RefSeq" id="WP_289414200.1">
    <property type="nucleotide sequence ID" value="NZ_JAQIBD010000003.1"/>
</dbReference>
<dbReference type="SUPFAM" id="SSF53448">
    <property type="entry name" value="Nucleotide-diphospho-sugar transferases"/>
    <property type="match status" value="1"/>
</dbReference>
<dbReference type="EMBL" id="JAQIBD010000003">
    <property type="protein sequence ID" value="MDM5272399.1"/>
    <property type="molecule type" value="Genomic_DNA"/>
</dbReference>